<evidence type="ECO:0000313" key="3">
    <source>
        <dbReference type="EMBL" id="PJJ76574.1"/>
    </source>
</evidence>
<organism evidence="3 4">
    <name type="scientific">Thermoflavifilum aggregans</name>
    <dbReference type="NCBI Taxonomy" id="454188"/>
    <lineage>
        <taxon>Bacteria</taxon>
        <taxon>Pseudomonadati</taxon>
        <taxon>Bacteroidota</taxon>
        <taxon>Chitinophagia</taxon>
        <taxon>Chitinophagales</taxon>
        <taxon>Chitinophagaceae</taxon>
        <taxon>Thermoflavifilum</taxon>
    </lineage>
</organism>
<dbReference type="NCBIfam" id="NF005489">
    <property type="entry name" value="PRK07102.1"/>
    <property type="match status" value="1"/>
</dbReference>
<dbReference type="InterPro" id="IPR002347">
    <property type="entry name" value="SDR_fam"/>
</dbReference>
<reference evidence="3 4" key="1">
    <citation type="submission" date="2017-11" db="EMBL/GenBank/DDBJ databases">
        <title>Genomic Encyclopedia of Archaeal and Bacterial Type Strains, Phase II (KMG-II): From Individual Species to Whole Genera.</title>
        <authorList>
            <person name="Goeker M."/>
        </authorList>
    </citation>
    <scope>NUCLEOTIDE SEQUENCE [LARGE SCALE GENOMIC DNA]</scope>
    <source>
        <strain evidence="3 4">DSM 27268</strain>
    </source>
</reference>
<dbReference type="Pfam" id="PF00106">
    <property type="entry name" value="adh_short"/>
    <property type="match status" value="1"/>
</dbReference>
<sequence length="243" mass="27440">MPTALILGATSDIAQAIARELAAKQYDLILAARNMNYIERIQKDIQIRYGVQVKPMYFDATSYEQHADFLKQTEVFPEVVVVCFGYLGEQKKAEANWDEAYQILATNYIGAVSILNLVAQEMEKRKQGIIIGISSVAGDRGRKSNYIYGSAKAGFTTYLSGLRNRLYTSGVHVLTVKPGYVTTRMTENMNLPKLLTTTPEKVAKSISKAIKKKKNTIYVKKIWWLVMIIIRCLPESIFKKLNL</sequence>
<evidence type="ECO:0000256" key="2">
    <source>
        <dbReference type="ARBA" id="ARBA00023002"/>
    </source>
</evidence>
<dbReference type="AlphaFoldDB" id="A0A2M9CXD8"/>
<dbReference type="GO" id="GO:0016020">
    <property type="term" value="C:membrane"/>
    <property type="evidence" value="ECO:0007669"/>
    <property type="project" value="TreeGrafter"/>
</dbReference>
<dbReference type="SUPFAM" id="SSF51735">
    <property type="entry name" value="NAD(P)-binding Rossmann-fold domains"/>
    <property type="match status" value="1"/>
</dbReference>
<dbReference type="PANTHER" id="PTHR44196">
    <property type="entry name" value="DEHYDROGENASE/REDUCTASE SDR FAMILY MEMBER 7B"/>
    <property type="match status" value="1"/>
</dbReference>
<dbReference type="EMBL" id="PGFG01000001">
    <property type="protein sequence ID" value="PJJ76574.1"/>
    <property type="molecule type" value="Genomic_DNA"/>
</dbReference>
<evidence type="ECO:0008006" key="5">
    <source>
        <dbReference type="Google" id="ProtNLM"/>
    </source>
</evidence>
<dbReference type="Proteomes" id="UP000230000">
    <property type="component" value="Unassembled WGS sequence"/>
</dbReference>
<protein>
    <recommendedName>
        <fullName evidence="5">Short-subunit dehydrogenase</fullName>
    </recommendedName>
</protein>
<comment type="similarity">
    <text evidence="1">Belongs to the short-chain dehydrogenases/reductases (SDR) family.</text>
</comment>
<dbReference type="PRINTS" id="PR00081">
    <property type="entry name" value="GDHRDH"/>
</dbReference>
<gene>
    <name evidence="3" type="ORF">BXY57_2203</name>
</gene>
<dbReference type="RefSeq" id="WP_100315023.1">
    <property type="nucleotide sequence ID" value="NZ_PGFG01000001.1"/>
</dbReference>
<accession>A0A2M9CXD8</accession>
<comment type="caution">
    <text evidence="3">The sequence shown here is derived from an EMBL/GenBank/DDBJ whole genome shotgun (WGS) entry which is preliminary data.</text>
</comment>
<dbReference type="InterPro" id="IPR036291">
    <property type="entry name" value="NAD(P)-bd_dom_sf"/>
</dbReference>
<dbReference type="OrthoDB" id="335726at2"/>
<dbReference type="GO" id="GO:0016491">
    <property type="term" value="F:oxidoreductase activity"/>
    <property type="evidence" value="ECO:0007669"/>
    <property type="project" value="UniProtKB-KW"/>
</dbReference>
<keyword evidence="2" id="KW-0560">Oxidoreductase</keyword>
<name>A0A2M9CXD8_9BACT</name>
<proteinExistence type="inferred from homology"/>
<dbReference type="Gene3D" id="3.40.50.720">
    <property type="entry name" value="NAD(P)-binding Rossmann-like Domain"/>
    <property type="match status" value="1"/>
</dbReference>
<evidence type="ECO:0000256" key="1">
    <source>
        <dbReference type="ARBA" id="ARBA00006484"/>
    </source>
</evidence>
<evidence type="ECO:0000313" key="4">
    <source>
        <dbReference type="Proteomes" id="UP000230000"/>
    </source>
</evidence>
<dbReference type="PANTHER" id="PTHR44196:SF1">
    <property type="entry name" value="DEHYDROGENASE_REDUCTASE SDR FAMILY MEMBER 7B"/>
    <property type="match status" value="1"/>
</dbReference>
<keyword evidence="4" id="KW-1185">Reference proteome</keyword>